<evidence type="ECO:0000313" key="3">
    <source>
        <dbReference type="Proteomes" id="UP000182130"/>
    </source>
</evidence>
<evidence type="ECO:0000313" key="2">
    <source>
        <dbReference type="EMBL" id="SDI90217.1"/>
    </source>
</evidence>
<accession>A0A1G8PCS8</accession>
<keyword evidence="3" id="KW-1185">Reference proteome</keyword>
<dbReference type="OrthoDB" id="3404379at2"/>
<dbReference type="Proteomes" id="UP000182130">
    <property type="component" value="Unassembled WGS sequence"/>
</dbReference>
<evidence type="ECO:0000256" key="1">
    <source>
        <dbReference type="SAM" id="Coils"/>
    </source>
</evidence>
<dbReference type="Gene3D" id="6.10.250.660">
    <property type="match status" value="1"/>
</dbReference>
<proteinExistence type="predicted"/>
<organism evidence="2 3">
    <name type="scientific">Arthrobacter cupressi</name>
    <dbReference type="NCBI Taxonomy" id="1045773"/>
    <lineage>
        <taxon>Bacteria</taxon>
        <taxon>Bacillati</taxon>
        <taxon>Actinomycetota</taxon>
        <taxon>Actinomycetes</taxon>
        <taxon>Micrococcales</taxon>
        <taxon>Micrococcaceae</taxon>
        <taxon>Arthrobacter</taxon>
    </lineage>
</organism>
<name>A0A1G8PCS8_9MICC</name>
<sequence>MGVVSFFLVFLAVVVVGAAAFLATGTLRGGGRTAVGLDETVPNLPPVLLPPNARPSDVDAVRFGLGLRGYRMDQVDEVLDELRDQLAAKDAEITGLRQALDAAADRGRDTEA</sequence>
<reference evidence="3" key="1">
    <citation type="submission" date="2016-10" db="EMBL/GenBank/DDBJ databases">
        <authorList>
            <person name="Varghese N."/>
            <person name="Submissions S."/>
        </authorList>
    </citation>
    <scope>NUCLEOTIDE SEQUENCE [LARGE SCALE GENOMIC DNA]</scope>
    <source>
        <strain evidence="3">CGMCC 1.10783</strain>
    </source>
</reference>
<dbReference type="AlphaFoldDB" id="A0A1G8PCS8"/>
<dbReference type="RefSeq" id="WP_074588292.1">
    <property type="nucleotide sequence ID" value="NZ_FNEI01000005.1"/>
</dbReference>
<keyword evidence="1" id="KW-0175">Coiled coil</keyword>
<dbReference type="NCBIfam" id="TIGR03544">
    <property type="entry name" value="DivI1A_domain"/>
    <property type="match status" value="1"/>
</dbReference>
<feature type="coiled-coil region" evidence="1">
    <location>
        <begin position="72"/>
        <end position="99"/>
    </location>
</feature>
<dbReference type="EMBL" id="FNEI01000005">
    <property type="protein sequence ID" value="SDI90217.1"/>
    <property type="molecule type" value="Genomic_DNA"/>
</dbReference>
<gene>
    <name evidence="2" type="ORF">SAMN05216555_105134</name>
</gene>
<dbReference type="STRING" id="1045773.SAMN05216555_105134"/>
<dbReference type="InterPro" id="IPR019933">
    <property type="entry name" value="DivIVA_domain"/>
</dbReference>
<protein>
    <submittedName>
        <fullName evidence="2">DivIVA domain-containing protein</fullName>
    </submittedName>
</protein>